<dbReference type="EMBL" id="JATAAI010000013">
    <property type="protein sequence ID" value="KAK1741251.1"/>
    <property type="molecule type" value="Genomic_DNA"/>
</dbReference>
<dbReference type="PANTHER" id="PTHR21148">
    <property type="entry name" value="THIOREDOXIN DOMAIN-CONTAINING PROTEIN 9"/>
    <property type="match status" value="1"/>
</dbReference>
<comment type="caution">
    <text evidence="1">The sequence shown here is derived from an EMBL/GenBank/DDBJ whole genome shotgun (WGS) entry which is preliminary data.</text>
</comment>
<sequence>MDLGFGNTNQSVGSAAANTLLRATQAQEAAIASEISKYDALLESNDSELEKLRERRLAKMKAAQSQKAKWLEAGHGVYSDLSSGGGGQQHDIAKAFFEAAKKSNRMVVHFHRPTTRQCDVFHAALEQLAPRHPETRFVKINVEGCDDVREGGSGVGAKYLVEKLGIVVMPTLLIVKDRKAHHQVRGFDELGGKDDFTVNELAYVLGGHEALTRKDEEEVEPAFVSGGERGIEGVNSLRMMFGGSGVRRGGYDDFDDDE</sequence>
<evidence type="ECO:0000313" key="2">
    <source>
        <dbReference type="Proteomes" id="UP001224775"/>
    </source>
</evidence>
<reference evidence="1" key="1">
    <citation type="submission" date="2023-06" db="EMBL/GenBank/DDBJ databases">
        <title>Survivors Of The Sea: Transcriptome response of Skeletonema marinoi to long-term dormancy.</title>
        <authorList>
            <person name="Pinder M.I.M."/>
            <person name="Kourtchenko O."/>
            <person name="Robertson E.K."/>
            <person name="Larsson T."/>
            <person name="Maumus F."/>
            <person name="Osuna-Cruz C.M."/>
            <person name="Vancaester E."/>
            <person name="Stenow R."/>
            <person name="Vandepoele K."/>
            <person name="Ploug H."/>
            <person name="Bruchert V."/>
            <person name="Godhe A."/>
            <person name="Topel M."/>
        </authorList>
    </citation>
    <scope>NUCLEOTIDE SEQUENCE</scope>
    <source>
        <strain evidence="1">R05AC</strain>
    </source>
</reference>
<accession>A0AAD9DBB9</accession>
<organism evidence="1 2">
    <name type="scientific">Skeletonema marinoi</name>
    <dbReference type="NCBI Taxonomy" id="267567"/>
    <lineage>
        <taxon>Eukaryota</taxon>
        <taxon>Sar</taxon>
        <taxon>Stramenopiles</taxon>
        <taxon>Ochrophyta</taxon>
        <taxon>Bacillariophyta</taxon>
        <taxon>Coscinodiscophyceae</taxon>
        <taxon>Thalassiosirophycidae</taxon>
        <taxon>Thalassiosirales</taxon>
        <taxon>Skeletonemataceae</taxon>
        <taxon>Skeletonema</taxon>
        <taxon>Skeletonema marinoi-dohrnii complex</taxon>
    </lineage>
</organism>
<dbReference type="Proteomes" id="UP001224775">
    <property type="component" value="Unassembled WGS sequence"/>
</dbReference>
<gene>
    <name evidence="1" type="ORF">QTG54_007729</name>
</gene>
<dbReference type="InterPro" id="IPR036249">
    <property type="entry name" value="Thioredoxin-like_sf"/>
</dbReference>
<proteinExistence type="predicted"/>
<name>A0AAD9DBB9_9STRA</name>
<protein>
    <submittedName>
        <fullName evidence="1">Thioredoxin domain-containing protein</fullName>
    </submittedName>
</protein>
<keyword evidence="2" id="KW-1185">Reference proteome</keyword>
<dbReference type="Gene3D" id="3.40.30.10">
    <property type="entry name" value="Glutaredoxin"/>
    <property type="match status" value="1"/>
</dbReference>
<dbReference type="SUPFAM" id="SSF52833">
    <property type="entry name" value="Thioredoxin-like"/>
    <property type="match status" value="1"/>
</dbReference>
<evidence type="ECO:0000313" key="1">
    <source>
        <dbReference type="EMBL" id="KAK1741251.1"/>
    </source>
</evidence>
<dbReference type="AlphaFoldDB" id="A0AAD9DBB9"/>